<sequence>MKVNAILATVLSIATVAFAAPAESAALEERQLLGALNNVLCPISGTPLCSAQCLLIRQIEGQCSPSGTCFCNDGTEISLLMTPSSDA</sequence>
<evidence type="ECO:0008006" key="4">
    <source>
        <dbReference type="Google" id="ProtNLM"/>
    </source>
</evidence>
<dbReference type="AlphaFoldDB" id="A0A4U0TNG8"/>
<comment type="caution">
    <text evidence="2">The sequence shown here is derived from an EMBL/GenBank/DDBJ whole genome shotgun (WGS) entry which is preliminary data.</text>
</comment>
<protein>
    <recommendedName>
        <fullName evidence="4">Extracellular membrane protein CFEM domain-containing protein</fullName>
    </recommendedName>
</protein>
<proteinExistence type="predicted"/>
<keyword evidence="3" id="KW-1185">Reference proteome</keyword>
<gene>
    <name evidence="2" type="ORF">B0A50_07129</name>
</gene>
<feature type="signal peptide" evidence="1">
    <location>
        <begin position="1"/>
        <end position="19"/>
    </location>
</feature>
<keyword evidence="1" id="KW-0732">Signal</keyword>
<dbReference type="EMBL" id="NAJL01000054">
    <property type="protein sequence ID" value="TKA23551.1"/>
    <property type="molecule type" value="Genomic_DNA"/>
</dbReference>
<evidence type="ECO:0000313" key="3">
    <source>
        <dbReference type="Proteomes" id="UP000308549"/>
    </source>
</evidence>
<evidence type="ECO:0000313" key="2">
    <source>
        <dbReference type="EMBL" id="TKA23551.1"/>
    </source>
</evidence>
<feature type="chain" id="PRO_5020834934" description="Extracellular membrane protein CFEM domain-containing protein" evidence="1">
    <location>
        <begin position="20"/>
        <end position="87"/>
    </location>
</feature>
<dbReference type="Proteomes" id="UP000308549">
    <property type="component" value="Unassembled WGS sequence"/>
</dbReference>
<name>A0A4U0TNG8_9PEZI</name>
<accession>A0A4U0TNG8</accession>
<reference evidence="2 3" key="1">
    <citation type="submission" date="2017-03" db="EMBL/GenBank/DDBJ databases">
        <title>Genomes of endolithic fungi from Antarctica.</title>
        <authorList>
            <person name="Coleine C."/>
            <person name="Masonjones S."/>
            <person name="Stajich J.E."/>
        </authorList>
    </citation>
    <scope>NUCLEOTIDE SEQUENCE [LARGE SCALE GENOMIC DNA]</scope>
    <source>
        <strain evidence="2 3">CCFEE 6315</strain>
    </source>
</reference>
<organism evidence="2 3">
    <name type="scientific">Salinomyces thailandicus</name>
    <dbReference type="NCBI Taxonomy" id="706561"/>
    <lineage>
        <taxon>Eukaryota</taxon>
        <taxon>Fungi</taxon>
        <taxon>Dikarya</taxon>
        <taxon>Ascomycota</taxon>
        <taxon>Pezizomycotina</taxon>
        <taxon>Dothideomycetes</taxon>
        <taxon>Dothideomycetidae</taxon>
        <taxon>Mycosphaerellales</taxon>
        <taxon>Teratosphaeriaceae</taxon>
        <taxon>Salinomyces</taxon>
    </lineage>
</organism>
<evidence type="ECO:0000256" key="1">
    <source>
        <dbReference type="SAM" id="SignalP"/>
    </source>
</evidence>